<dbReference type="InterPro" id="IPR032735">
    <property type="entry name" value="BROMI_M"/>
</dbReference>
<name>A0A096M8X8_POEFO</name>
<evidence type="ECO:0000313" key="12">
    <source>
        <dbReference type="Ensembl" id="ENSPFOP00000027869.1"/>
    </source>
</evidence>
<dbReference type="AlphaFoldDB" id="A0A096M8X8"/>
<evidence type="ECO:0000259" key="11">
    <source>
        <dbReference type="Pfam" id="PF23440"/>
    </source>
</evidence>
<dbReference type="GO" id="GO:0005737">
    <property type="term" value="C:cytoplasm"/>
    <property type="evidence" value="ECO:0007669"/>
    <property type="project" value="UniProtKB-SubCell"/>
</dbReference>
<feature type="domain" description="BROMI C-terminal Rab TBC-like" evidence="11">
    <location>
        <begin position="142"/>
        <end position="570"/>
    </location>
</feature>
<dbReference type="Pfam" id="PF14961">
    <property type="entry name" value="BROMI"/>
    <property type="match status" value="1"/>
</dbReference>
<keyword evidence="6" id="KW-0966">Cell projection</keyword>
<evidence type="ECO:0000256" key="9">
    <source>
        <dbReference type="ARBA" id="ARBA00075916"/>
    </source>
</evidence>
<keyword evidence="13" id="KW-1185">Reference proteome</keyword>
<evidence type="ECO:0000256" key="6">
    <source>
        <dbReference type="ARBA" id="ARBA00023273"/>
    </source>
</evidence>
<dbReference type="GeneTree" id="ENSGT00940000153528"/>
<evidence type="ECO:0000256" key="4">
    <source>
        <dbReference type="ARBA" id="ARBA00022490"/>
    </source>
</evidence>
<dbReference type="SUPFAM" id="SSF47923">
    <property type="entry name" value="Ypt/Rab-GAP domain of gyp1p"/>
    <property type="match status" value="1"/>
</dbReference>
<dbReference type="EMBL" id="AYCK01018581">
    <property type="status" value="NOT_ANNOTATED_CDS"/>
    <property type="molecule type" value="Genomic_DNA"/>
</dbReference>
<dbReference type="eggNOG" id="ENOG502QR93">
    <property type="taxonomic scope" value="Eukaryota"/>
</dbReference>
<dbReference type="Gene3D" id="1.10.472.80">
    <property type="entry name" value="Ypt/Rab-GAP domain of gyp1p, domain 3"/>
    <property type="match status" value="1"/>
</dbReference>
<evidence type="ECO:0000256" key="5">
    <source>
        <dbReference type="ARBA" id="ARBA00023069"/>
    </source>
</evidence>
<keyword evidence="4" id="KW-0963">Cytoplasm</keyword>
<reference evidence="13" key="1">
    <citation type="submission" date="2013-10" db="EMBL/GenBank/DDBJ databases">
        <authorList>
            <person name="Schartl M."/>
            <person name="Warren W."/>
        </authorList>
    </citation>
    <scope>NUCLEOTIDE SEQUENCE [LARGE SCALE GENOMIC DNA]</scope>
    <source>
        <strain evidence="13">female</strain>
    </source>
</reference>
<evidence type="ECO:0000256" key="2">
    <source>
        <dbReference type="ARBA" id="ARBA00004496"/>
    </source>
</evidence>
<comment type="function">
    <text evidence="7">Required for high-level Shh responses in the developing neural tube. Together with CDK20, controls the structure of the primary cilium by coordinating assembly of the ciliary membrane and axoneme, allowing GLI2 to be properly activated in response to Shh signaling.</text>
</comment>
<evidence type="ECO:0000313" key="13">
    <source>
        <dbReference type="Proteomes" id="UP000028760"/>
    </source>
</evidence>
<keyword evidence="5" id="KW-0969">Cilium</keyword>
<dbReference type="InterPro" id="IPR039156">
    <property type="entry name" value="PHAF1/BROMI"/>
</dbReference>
<dbReference type="PANTHER" id="PTHR13465:SF3">
    <property type="entry name" value="PROTEIN BROAD-MINDED"/>
    <property type="match status" value="1"/>
</dbReference>
<feature type="domain" description="BROMI middle region" evidence="10">
    <location>
        <begin position="1"/>
        <end position="124"/>
    </location>
</feature>
<dbReference type="GO" id="GO:0005929">
    <property type="term" value="C:cilium"/>
    <property type="evidence" value="ECO:0007669"/>
    <property type="project" value="UniProtKB-SubCell"/>
</dbReference>
<evidence type="ECO:0000256" key="3">
    <source>
        <dbReference type="ARBA" id="ARBA00022473"/>
    </source>
</evidence>
<dbReference type="Ensembl" id="ENSPFOT00000022977.1">
    <property type="protein sequence ID" value="ENSPFOP00000027869.1"/>
    <property type="gene ID" value="ENSPFOG00000024703.1"/>
</dbReference>
<protein>
    <recommendedName>
        <fullName evidence="8">Protein broad-minded</fullName>
    </recommendedName>
    <alternativeName>
        <fullName evidence="9">TBC1 domain family member 32</fullName>
    </alternativeName>
</protein>
<reference evidence="12" key="3">
    <citation type="submission" date="2025-09" db="UniProtKB">
        <authorList>
            <consortium name="Ensembl"/>
        </authorList>
    </citation>
    <scope>IDENTIFICATION</scope>
</reference>
<evidence type="ECO:0000256" key="8">
    <source>
        <dbReference type="ARBA" id="ARBA00067690"/>
    </source>
</evidence>
<dbReference type="EMBL" id="AYCK01018582">
    <property type="status" value="NOT_ANNOTATED_CDS"/>
    <property type="molecule type" value="Genomic_DNA"/>
</dbReference>
<dbReference type="PANTHER" id="PTHR13465">
    <property type="entry name" value="UPF0183 PROTEIN"/>
    <property type="match status" value="1"/>
</dbReference>
<dbReference type="STRING" id="48698.ENSPFOP00000027869"/>
<keyword evidence="3" id="KW-0217">Developmental protein</keyword>
<evidence type="ECO:0000256" key="7">
    <source>
        <dbReference type="ARBA" id="ARBA00054310"/>
    </source>
</evidence>
<comment type="subcellular location">
    <subcellularLocation>
        <location evidence="1">Cell projection</location>
        <location evidence="1">Cilium</location>
    </subcellularLocation>
    <subcellularLocation>
        <location evidence="2">Cytoplasm</location>
    </subcellularLocation>
</comment>
<dbReference type="InterPro" id="IPR055392">
    <property type="entry name" value="BROMI_C"/>
</dbReference>
<dbReference type="GO" id="GO:1905515">
    <property type="term" value="P:non-motile cilium assembly"/>
    <property type="evidence" value="ECO:0007669"/>
    <property type="project" value="TreeGrafter"/>
</dbReference>
<dbReference type="FunFam" id="1.10.472.80:FF:000031">
    <property type="entry name" value="TBC1 domain family, member 32"/>
    <property type="match status" value="1"/>
</dbReference>
<evidence type="ECO:0000256" key="1">
    <source>
        <dbReference type="ARBA" id="ARBA00004138"/>
    </source>
</evidence>
<sequence>RCEKFGYGVMVTQIAATAPGVAALHNSGFVRLLVVDLWSALECGGDDARVIRPKPTPMDSIDRSCLKSFLSLVNLLSSSLSVWELLSRQPLANKSEYSLREIPSSIPDLIDRLVAVDSDVKIHSLFQYEQSHTFGLRLLGVLCCCLDSFLLLESQYNICCSLLQSQRENVADQDATDGAIIIDSLSVERNHILVRVHVVGGPSERRLPSRALEEGELPYSWPMFLSYPPPSCYVPALQVKNDAQECEISAFLASSKEPRGEESWLEICRRHFCKAMKSKPNTLTGKVLADLLEKVVVHLSSSASGSFFSPVQYKAVEKNVKNVVLSSVEQLGIQTCFRYGCYLQLLQEDAESDLELLMKHMKNFLSTQRVKTSSALVSLQDGYPGHDWLASSVFLIMAGNVERSLRLLLNLSCLLSSAFIWPARIHGSENIPQEVAESGISPVYWCTAHYVEMLLKAEVPLVHSAFRMSGFTPSQVCLHWLTQCFWNYLDWTEICQYICTCVVMGPDYQVYLCVALFKHLEPEILERTQSQELQIFLKEEPIKGFEFSSYLEFMMGLQRSYRDVVLTDMVNKAVQ</sequence>
<dbReference type="InterPro" id="IPR035969">
    <property type="entry name" value="Rab-GAP_TBC_sf"/>
</dbReference>
<reference evidence="12" key="2">
    <citation type="submission" date="2025-08" db="UniProtKB">
        <authorList>
            <consortium name="Ensembl"/>
        </authorList>
    </citation>
    <scope>IDENTIFICATION</scope>
</reference>
<dbReference type="Pfam" id="PF23440">
    <property type="entry name" value="BROMI_C"/>
    <property type="match status" value="1"/>
</dbReference>
<dbReference type="OMA" id="PRTHDIN"/>
<evidence type="ECO:0000259" key="10">
    <source>
        <dbReference type="Pfam" id="PF14961"/>
    </source>
</evidence>
<accession>A0A096M8X8</accession>
<organism evidence="12 13">
    <name type="scientific">Poecilia formosa</name>
    <name type="common">Amazon molly</name>
    <name type="synonym">Limia formosa</name>
    <dbReference type="NCBI Taxonomy" id="48698"/>
    <lineage>
        <taxon>Eukaryota</taxon>
        <taxon>Metazoa</taxon>
        <taxon>Chordata</taxon>
        <taxon>Craniata</taxon>
        <taxon>Vertebrata</taxon>
        <taxon>Euteleostomi</taxon>
        <taxon>Actinopterygii</taxon>
        <taxon>Neopterygii</taxon>
        <taxon>Teleostei</taxon>
        <taxon>Neoteleostei</taxon>
        <taxon>Acanthomorphata</taxon>
        <taxon>Ovalentaria</taxon>
        <taxon>Atherinomorphae</taxon>
        <taxon>Cyprinodontiformes</taxon>
        <taxon>Poeciliidae</taxon>
        <taxon>Poeciliinae</taxon>
        <taxon>Poecilia</taxon>
    </lineage>
</organism>
<dbReference type="Proteomes" id="UP000028760">
    <property type="component" value="Unassembled WGS sequence"/>
</dbReference>
<proteinExistence type="predicted"/>